<reference evidence="2 4" key="1">
    <citation type="journal article" date="2012" name="Nature">
        <title>Algal genomes reveal evolutionary mosaicism and the fate of nucleomorphs.</title>
        <authorList>
            <consortium name="DOE Joint Genome Institute"/>
            <person name="Curtis B.A."/>
            <person name="Tanifuji G."/>
            <person name="Burki F."/>
            <person name="Gruber A."/>
            <person name="Irimia M."/>
            <person name="Maruyama S."/>
            <person name="Arias M.C."/>
            <person name="Ball S.G."/>
            <person name="Gile G.H."/>
            <person name="Hirakawa Y."/>
            <person name="Hopkins J.F."/>
            <person name="Kuo A."/>
            <person name="Rensing S.A."/>
            <person name="Schmutz J."/>
            <person name="Symeonidi A."/>
            <person name="Elias M."/>
            <person name="Eveleigh R.J."/>
            <person name="Herman E.K."/>
            <person name="Klute M.J."/>
            <person name="Nakayama T."/>
            <person name="Obornik M."/>
            <person name="Reyes-Prieto A."/>
            <person name="Armbrust E.V."/>
            <person name="Aves S.J."/>
            <person name="Beiko R.G."/>
            <person name="Coutinho P."/>
            <person name="Dacks J.B."/>
            <person name="Durnford D.G."/>
            <person name="Fast N.M."/>
            <person name="Green B.R."/>
            <person name="Grisdale C.J."/>
            <person name="Hempel F."/>
            <person name="Henrissat B."/>
            <person name="Hoppner M.P."/>
            <person name="Ishida K."/>
            <person name="Kim E."/>
            <person name="Koreny L."/>
            <person name="Kroth P.G."/>
            <person name="Liu Y."/>
            <person name="Malik S.B."/>
            <person name="Maier U.G."/>
            <person name="McRose D."/>
            <person name="Mock T."/>
            <person name="Neilson J.A."/>
            <person name="Onodera N.T."/>
            <person name="Poole A.M."/>
            <person name="Pritham E.J."/>
            <person name="Richards T.A."/>
            <person name="Rocap G."/>
            <person name="Roy S.W."/>
            <person name="Sarai C."/>
            <person name="Schaack S."/>
            <person name="Shirato S."/>
            <person name="Slamovits C.H."/>
            <person name="Spencer D.F."/>
            <person name="Suzuki S."/>
            <person name="Worden A.Z."/>
            <person name="Zauner S."/>
            <person name="Barry K."/>
            <person name="Bell C."/>
            <person name="Bharti A.K."/>
            <person name="Crow J.A."/>
            <person name="Grimwood J."/>
            <person name="Kramer R."/>
            <person name="Lindquist E."/>
            <person name="Lucas S."/>
            <person name="Salamov A."/>
            <person name="McFadden G.I."/>
            <person name="Lane C.E."/>
            <person name="Keeling P.J."/>
            <person name="Gray M.W."/>
            <person name="Grigoriev I.V."/>
            <person name="Archibald J.M."/>
        </authorList>
    </citation>
    <scope>NUCLEOTIDE SEQUENCE</scope>
    <source>
        <strain evidence="2 4">CCMP2712</strain>
    </source>
</reference>
<evidence type="ECO:0000256" key="1">
    <source>
        <dbReference type="SAM" id="MobiDB-lite"/>
    </source>
</evidence>
<dbReference type="RefSeq" id="XP_005834278.1">
    <property type="nucleotide sequence ID" value="XM_005834221.1"/>
</dbReference>
<evidence type="ECO:0000313" key="3">
    <source>
        <dbReference type="EnsemblProtists" id="EKX47298"/>
    </source>
</evidence>
<dbReference type="Proteomes" id="UP000011087">
    <property type="component" value="Unassembled WGS sequence"/>
</dbReference>
<protein>
    <submittedName>
        <fullName evidence="2 3">Uncharacterized protein</fullName>
    </submittedName>
</protein>
<dbReference type="EMBL" id="JH992990">
    <property type="protein sequence ID" value="EKX47298.1"/>
    <property type="molecule type" value="Genomic_DNA"/>
</dbReference>
<evidence type="ECO:0000313" key="2">
    <source>
        <dbReference type="EMBL" id="EKX47298.1"/>
    </source>
</evidence>
<dbReference type="GeneID" id="17304064"/>
<dbReference type="KEGG" id="gtt:GUITHDRAFT_162684"/>
<dbReference type="EnsemblProtists" id="EKX47298">
    <property type="protein sequence ID" value="EKX47298"/>
    <property type="gene ID" value="GUITHDRAFT_162684"/>
</dbReference>
<proteinExistence type="predicted"/>
<sequence length="300" mass="34521">MAGPLGGLPVREAYRKARVNPDEVDMEGLGLDITTCSKEILIRPKKNVWGRPVPVGPRDLLKAMGYSESGYLLPLKHWKPGLKEGNHPCWLEEGDEKVPKCAHRIPYVTATGNSVTPFVGFEKVDDLGACVRFTSPYVYIGRERQWFRLTGDHPPEETRQLTVRHLSYLLGLVYEEGTLDCEYGWVRKYPKTAHEQLAQLYYNGLQEHSPSYSIYYLAGRSYNDILSFDARKAEFSPEELAKKKREEQRAKEVAIQQERTRALERQTLLKELASMAKQEDEDFRKSLRNKQLDGREEARM</sequence>
<dbReference type="AlphaFoldDB" id="L1JFL0"/>
<evidence type="ECO:0000313" key="4">
    <source>
        <dbReference type="Proteomes" id="UP000011087"/>
    </source>
</evidence>
<reference evidence="3" key="3">
    <citation type="submission" date="2016-03" db="UniProtKB">
        <authorList>
            <consortium name="EnsemblProtists"/>
        </authorList>
    </citation>
    <scope>IDENTIFICATION</scope>
</reference>
<name>L1JFL0_GUITC</name>
<reference evidence="4" key="2">
    <citation type="submission" date="2012-11" db="EMBL/GenBank/DDBJ databases">
        <authorList>
            <person name="Kuo A."/>
            <person name="Curtis B.A."/>
            <person name="Tanifuji G."/>
            <person name="Burki F."/>
            <person name="Gruber A."/>
            <person name="Irimia M."/>
            <person name="Maruyama S."/>
            <person name="Arias M.C."/>
            <person name="Ball S.G."/>
            <person name="Gile G.H."/>
            <person name="Hirakawa Y."/>
            <person name="Hopkins J.F."/>
            <person name="Rensing S.A."/>
            <person name="Schmutz J."/>
            <person name="Symeonidi A."/>
            <person name="Elias M."/>
            <person name="Eveleigh R.J."/>
            <person name="Herman E.K."/>
            <person name="Klute M.J."/>
            <person name="Nakayama T."/>
            <person name="Obornik M."/>
            <person name="Reyes-Prieto A."/>
            <person name="Armbrust E.V."/>
            <person name="Aves S.J."/>
            <person name="Beiko R.G."/>
            <person name="Coutinho P."/>
            <person name="Dacks J.B."/>
            <person name="Durnford D.G."/>
            <person name="Fast N.M."/>
            <person name="Green B.R."/>
            <person name="Grisdale C."/>
            <person name="Hempe F."/>
            <person name="Henrissat B."/>
            <person name="Hoppner M.P."/>
            <person name="Ishida K.-I."/>
            <person name="Kim E."/>
            <person name="Koreny L."/>
            <person name="Kroth P.G."/>
            <person name="Liu Y."/>
            <person name="Malik S.-B."/>
            <person name="Maier U.G."/>
            <person name="McRose D."/>
            <person name="Mock T."/>
            <person name="Neilson J.A."/>
            <person name="Onodera N.T."/>
            <person name="Poole A.M."/>
            <person name="Pritham E.J."/>
            <person name="Richards T.A."/>
            <person name="Rocap G."/>
            <person name="Roy S.W."/>
            <person name="Sarai C."/>
            <person name="Schaack S."/>
            <person name="Shirato S."/>
            <person name="Slamovits C.H."/>
            <person name="Spencer D.F."/>
            <person name="Suzuki S."/>
            <person name="Worden A.Z."/>
            <person name="Zauner S."/>
            <person name="Barry K."/>
            <person name="Bell C."/>
            <person name="Bharti A.K."/>
            <person name="Crow J.A."/>
            <person name="Grimwood J."/>
            <person name="Kramer R."/>
            <person name="Lindquist E."/>
            <person name="Lucas S."/>
            <person name="Salamov A."/>
            <person name="McFadden G.I."/>
            <person name="Lane C.E."/>
            <person name="Keeling P.J."/>
            <person name="Gray M.W."/>
            <person name="Grigoriev I.V."/>
            <person name="Archibald J.M."/>
        </authorList>
    </citation>
    <scope>NUCLEOTIDE SEQUENCE</scope>
    <source>
        <strain evidence="4">CCMP2712</strain>
    </source>
</reference>
<dbReference type="HOGENOM" id="CLU_928877_0_0_1"/>
<gene>
    <name evidence="2" type="ORF">GUITHDRAFT_162684</name>
</gene>
<accession>L1JFL0</accession>
<organism evidence="2">
    <name type="scientific">Guillardia theta (strain CCMP2712)</name>
    <name type="common">Cryptophyte</name>
    <dbReference type="NCBI Taxonomy" id="905079"/>
    <lineage>
        <taxon>Eukaryota</taxon>
        <taxon>Cryptophyceae</taxon>
        <taxon>Pyrenomonadales</taxon>
        <taxon>Geminigeraceae</taxon>
        <taxon>Guillardia</taxon>
    </lineage>
</organism>
<keyword evidence="4" id="KW-1185">Reference proteome</keyword>
<feature type="region of interest" description="Disordered" evidence="1">
    <location>
        <begin position="276"/>
        <end position="300"/>
    </location>
</feature>
<dbReference type="PaxDb" id="55529-EKX47298"/>
<feature type="compositionally biased region" description="Basic and acidic residues" evidence="1">
    <location>
        <begin position="282"/>
        <end position="300"/>
    </location>
</feature>